<dbReference type="AlphaFoldDB" id="G2PMS1"/>
<dbReference type="HOGENOM" id="CLU_2826447_0_0_10"/>
<protein>
    <submittedName>
        <fullName evidence="2">Uncharacterized protein</fullName>
    </submittedName>
</protein>
<evidence type="ECO:0000256" key="1">
    <source>
        <dbReference type="SAM" id="SignalP"/>
    </source>
</evidence>
<dbReference type="Proteomes" id="UP000008908">
    <property type="component" value="Chromosome"/>
</dbReference>
<keyword evidence="1" id="KW-0732">Signal</keyword>
<gene>
    <name evidence="2" type="ordered locus">Murru_1134</name>
</gene>
<dbReference type="RefSeq" id="WP_014032460.1">
    <property type="nucleotide sequence ID" value="NC_015945.1"/>
</dbReference>
<evidence type="ECO:0000313" key="2">
    <source>
        <dbReference type="EMBL" id="AEM70178.1"/>
    </source>
</evidence>
<accession>G2PMS1</accession>
<feature type="signal peptide" evidence="1">
    <location>
        <begin position="1"/>
        <end position="19"/>
    </location>
</feature>
<evidence type="ECO:0000313" key="3">
    <source>
        <dbReference type="Proteomes" id="UP000008908"/>
    </source>
</evidence>
<name>G2PMS1_ALLRU</name>
<dbReference type="STRING" id="886377.Murru_1134"/>
<sequence>MKNAFLLLAVTFMAYPVGATTTNEKPMVATDCHAQACQVAEQGAASGGNVNEIYELAYEMCESGEF</sequence>
<reference evidence="2 3" key="2">
    <citation type="journal article" date="2012" name="Stand. Genomic Sci.">
        <title>Complete genome sequence of the facultatively anaerobic, appendaged bacterium Muricauda ruestringensis type strain (B1(T)).</title>
        <authorList>
            <person name="Huntemann M."/>
            <person name="Teshima H."/>
            <person name="Lapidus A."/>
            <person name="Nolan M."/>
            <person name="Lucas S."/>
            <person name="Hammon N."/>
            <person name="Deshpande S."/>
            <person name="Cheng J.F."/>
            <person name="Tapia R."/>
            <person name="Goodwin L.A."/>
            <person name="Pitluck S."/>
            <person name="Liolios K."/>
            <person name="Pagani I."/>
            <person name="Ivanova N."/>
            <person name="Mavromatis K."/>
            <person name="Mikhailova N."/>
            <person name="Pati A."/>
            <person name="Chen A."/>
            <person name="Palaniappan K."/>
            <person name="Land M."/>
            <person name="Hauser L."/>
            <person name="Pan C."/>
            <person name="Brambilla E.M."/>
            <person name="Rohde M."/>
            <person name="Spring S."/>
            <person name="Goker M."/>
            <person name="Detter J.C."/>
            <person name="Bristow J."/>
            <person name="Eisen J.A."/>
            <person name="Markowitz V."/>
            <person name="Hugenholtz P."/>
            <person name="Kyrpides N.C."/>
            <person name="Klenk H.P."/>
            <person name="Woyke T."/>
        </authorList>
    </citation>
    <scope>NUCLEOTIDE SEQUENCE [LARGE SCALE GENOMIC DNA]</scope>
    <source>
        <strain evidence="3">DSM 13258 / LMG 19739 / B1</strain>
    </source>
</reference>
<keyword evidence="3" id="KW-1185">Reference proteome</keyword>
<proteinExistence type="predicted"/>
<feature type="chain" id="PRO_5003434715" evidence="1">
    <location>
        <begin position="20"/>
        <end position="66"/>
    </location>
</feature>
<reference evidence="3" key="1">
    <citation type="submission" date="2011-08" db="EMBL/GenBank/DDBJ databases">
        <title>The complete genome of Muricauda ruestringensis DSM 13258.</title>
        <authorList>
            <person name="Lucas S."/>
            <person name="Han J."/>
            <person name="Lapidus A."/>
            <person name="Bruce D."/>
            <person name="Goodwin L."/>
            <person name="Pitluck S."/>
            <person name="Peters L."/>
            <person name="Kyrpides N."/>
            <person name="Mavromatis K."/>
            <person name="Ivanova N."/>
            <person name="Ovchinnikova G."/>
            <person name="Teshima H."/>
            <person name="Detter J.C."/>
            <person name="Tapia R."/>
            <person name="Han C."/>
            <person name="Land M."/>
            <person name="Hauser L."/>
            <person name="Markowitz V."/>
            <person name="Cheng J.-F."/>
            <person name="Hugenholtz P."/>
            <person name="Woyke T."/>
            <person name="Wu D."/>
            <person name="Spring S."/>
            <person name="Schroeder M."/>
            <person name="Brambilla E."/>
            <person name="Klenk H.-P."/>
            <person name="Eisen J.A."/>
        </authorList>
    </citation>
    <scope>NUCLEOTIDE SEQUENCE [LARGE SCALE GENOMIC DNA]</scope>
    <source>
        <strain evidence="3">DSM 13258 / LMG 19739 / B1</strain>
    </source>
</reference>
<dbReference type="EMBL" id="CP002999">
    <property type="protein sequence ID" value="AEM70178.1"/>
    <property type="molecule type" value="Genomic_DNA"/>
</dbReference>
<dbReference type="KEGG" id="mrs:Murru_1134"/>
<organism evidence="2 3">
    <name type="scientific">Allomuricauda ruestringensis (strain DSM 13258 / CIP 107369 / LMG 19739 / B1)</name>
    <name type="common">Muricauda ruestringensis</name>
    <dbReference type="NCBI Taxonomy" id="886377"/>
    <lineage>
        <taxon>Bacteria</taxon>
        <taxon>Pseudomonadati</taxon>
        <taxon>Bacteroidota</taxon>
        <taxon>Flavobacteriia</taxon>
        <taxon>Flavobacteriales</taxon>
        <taxon>Flavobacteriaceae</taxon>
        <taxon>Flagellimonas</taxon>
    </lineage>
</organism>